<accession>A0A8C3YUV5</accession>
<dbReference type="PROSITE" id="PS50294">
    <property type="entry name" value="WD_REPEATS_REGION"/>
    <property type="match status" value="1"/>
</dbReference>
<feature type="repeat" description="WD" evidence="7">
    <location>
        <begin position="99"/>
        <end position="140"/>
    </location>
</feature>
<dbReference type="Proteomes" id="UP000694540">
    <property type="component" value="Unplaced"/>
</dbReference>
<dbReference type="GO" id="GO:0061512">
    <property type="term" value="P:protein localization to cilium"/>
    <property type="evidence" value="ECO:0007669"/>
    <property type="project" value="Ensembl"/>
</dbReference>
<dbReference type="InterPro" id="IPR056155">
    <property type="entry name" value="Beta-prop_IFT140_2nd"/>
</dbReference>
<dbReference type="GO" id="GO:1902017">
    <property type="term" value="P:regulation of cilium assembly"/>
    <property type="evidence" value="ECO:0007669"/>
    <property type="project" value="Ensembl"/>
</dbReference>
<keyword evidence="13" id="KW-1185">Reference proteome</keyword>
<dbReference type="Pfam" id="PF23383">
    <property type="entry name" value="Beta-prop_IFT140_1st"/>
    <property type="match status" value="1"/>
</dbReference>
<evidence type="ECO:0000256" key="6">
    <source>
        <dbReference type="ARBA" id="ARBA00023273"/>
    </source>
</evidence>
<dbReference type="GO" id="GO:0031076">
    <property type="term" value="P:embryonic camera-type eye development"/>
    <property type="evidence" value="ECO:0007669"/>
    <property type="project" value="Ensembl"/>
</dbReference>
<dbReference type="AlphaFoldDB" id="A0A8C3YUV5"/>
<evidence type="ECO:0000313" key="13">
    <source>
        <dbReference type="Proteomes" id="UP000694540"/>
    </source>
</evidence>
<dbReference type="Gene3D" id="2.130.10.10">
    <property type="entry name" value="YVTN repeat-like/Quinoprotein amine dehydrogenase"/>
    <property type="match status" value="2"/>
</dbReference>
<dbReference type="Pfam" id="PF23385">
    <property type="entry name" value="Beta-prop_IFT140_2nd"/>
    <property type="match status" value="1"/>
</dbReference>
<dbReference type="GO" id="GO:1990403">
    <property type="term" value="P:embryonic brain development"/>
    <property type="evidence" value="ECO:0007669"/>
    <property type="project" value="Ensembl"/>
</dbReference>
<dbReference type="FunFam" id="2.130.10.10:FF:000811">
    <property type="entry name" value="Intraflagellar transport 140"/>
    <property type="match status" value="1"/>
</dbReference>
<evidence type="ECO:0000259" key="11">
    <source>
        <dbReference type="Pfam" id="PF24762"/>
    </source>
</evidence>
<dbReference type="GO" id="GO:0008589">
    <property type="term" value="P:regulation of smoothened signaling pathway"/>
    <property type="evidence" value="ECO:0007669"/>
    <property type="project" value="Ensembl"/>
</dbReference>
<dbReference type="GeneTree" id="ENSGT00940000153417"/>
<dbReference type="FunFam" id="2.130.10.10:FF:000675">
    <property type="entry name" value="Intraflagellar transport 140"/>
    <property type="match status" value="1"/>
</dbReference>
<dbReference type="PROSITE" id="PS50082">
    <property type="entry name" value="WD_REPEATS_2"/>
    <property type="match status" value="1"/>
</dbReference>
<evidence type="ECO:0000313" key="12">
    <source>
        <dbReference type="Ensembl" id="ENSCWAP00000028758.1"/>
    </source>
</evidence>
<dbReference type="InterPro" id="IPR036322">
    <property type="entry name" value="WD40_repeat_dom_sf"/>
</dbReference>
<dbReference type="SUPFAM" id="SSF101908">
    <property type="entry name" value="Putative isomerase YbhE"/>
    <property type="match status" value="1"/>
</dbReference>
<dbReference type="GO" id="GO:0021532">
    <property type="term" value="P:neural tube patterning"/>
    <property type="evidence" value="ECO:0007669"/>
    <property type="project" value="Ensembl"/>
</dbReference>
<dbReference type="InterPro" id="IPR015943">
    <property type="entry name" value="WD40/YVTN_repeat-like_dom_sf"/>
</dbReference>
<evidence type="ECO:0000259" key="10">
    <source>
        <dbReference type="Pfam" id="PF23385"/>
    </source>
</evidence>
<dbReference type="GO" id="GO:0007368">
    <property type="term" value="P:determination of left/right symmetry"/>
    <property type="evidence" value="ECO:0007669"/>
    <property type="project" value="Ensembl"/>
</dbReference>
<keyword evidence="5" id="KW-0969">Cilium</keyword>
<name>A0A8C3YUV5_9CETA</name>
<dbReference type="FunFam" id="1.25.40.470:FF:000011">
    <property type="entry name" value="Intraflagellar transport protein 140"/>
    <property type="match status" value="1"/>
</dbReference>
<dbReference type="Pfam" id="PF24762">
    <property type="entry name" value="TPR_IF140-IFT172"/>
    <property type="match status" value="1"/>
</dbReference>
<reference evidence="12" key="1">
    <citation type="submission" date="2025-08" db="UniProtKB">
        <authorList>
            <consortium name="Ensembl"/>
        </authorList>
    </citation>
    <scope>IDENTIFICATION</scope>
</reference>
<dbReference type="SUPFAM" id="SSF50978">
    <property type="entry name" value="WD40 repeat-like"/>
    <property type="match status" value="1"/>
</dbReference>
<evidence type="ECO:0000256" key="7">
    <source>
        <dbReference type="PROSITE-ProRule" id="PRU00221"/>
    </source>
</evidence>
<dbReference type="GO" id="GO:0032391">
    <property type="term" value="C:photoreceptor connecting cilium"/>
    <property type="evidence" value="ECO:0007669"/>
    <property type="project" value="Ensembl"/>
</dbReference>
<protein>
    <submittedName>
        <fullName evidence="12">Intraflagellar transport 140</fullName>
    </submittedName>
</protein>
<dbReference type="GO" id="GO:0005739">
    <property type="term" value="C:mitochondrion"/>
    <property type="evidence" value="ECO:0007669"/>
    <property type="project" value="Ensembl"/>
</dbReference>
<keyword evidence="6" id="KW-0966">Cell projection</keyword>
<reference evidence="12" key="2">
    <citation type="submission" date="2025-09" db="UniProtKB">
        <authorList>
            <consortium name="Ensembl"/>
        </authorList>
    </citation>
    <scope>IDENTIFICATION</scope>
</reference>
<evidence type="ECO:0000256" key="4">
    <source>
        <dbReference type="ARBA" id="ARBA00022803"/>
    </source>
</evidence>
<feature type="domain" description="IFT140 first beta-propeller" evidence="9">
    <location>
        <begin position="2"/>
        <end position="407"/>
    </location>
</feature>
<dbReference type="GO" id="GO:0042733">
    <property type="term" value="P:embryonic digit morphogenesis"/>
    <property type="evidence" value="ECO:0007669"/>
    <property type="project" value="Ensembl"/>
</dbReference>
<evidence type="ECO:0000256" key="1">
    <source>
        <dbReference type="ARBA" id="ARBA00004138"/>
    </source>
</evidence>
<sequence length="1183" mass="130566">MALYFDHRIEAPDPAGSPSHICWHPIHPFLAVASVSTASGGSVDIYLEQGEYVPDTHVERSSRVTTLSWHPTRLVLAVGWESGEALTFNKQDKEQHAVPPTHTANITVLDWSPNGNYLASGDRRGVLILWRLDQRGRVQGAPLLKHDYGKALTHCIFRRPPPGEDLIQLAKAAVSGDEKALDMFNWSKSGFGSFLKTGSQESLSFFVSLTDGTVHHVDKKGRTAWVAATDSCVQALFYVEKREALVAVTESLLLCLFTVTPEGEATEVLKVKLSGRTGHRPDVALIEGSLLVSATGEAVLRFWDLDRGENYLLSPDEEFGFEKGENLNCISYCGVKGLLAAGTDRGRVAMWRKVPGRPSGRGLEGRDRWSLHTPTELEGNIIQLKWGSRKSLLAANSLSSVVVLSEQAVSSHFHQQAAVVQVSPRLLSVSFLSTGTTHSLRTDMHISGVCATKDAVAIWNGKQVVIFEPSGATLQSAGSFLCESPVLAMHEDSVYTVEPNRVQVRTWQGTVKQLLLFSETEGNPCCLDICGNFLVVGTDLAHFKSFDLSRREAKVHCSCRSLAELVPGAGGMVSLKCNADGSKISILLSKADNSPDSKICFYDVDTDTAAVLDFKTGQRSKTEAFSFRSLSLDGERLTDLVPLSHFWDQSEPRLFVCEAVREGPDAALQATDRTAPAEGPAVLVPAAGVLVLSFFVSEEHGFLLQDGFPRPPAFQALLGLQVPHYYFTRKPGEADRETPGDGGSQLSPQVLGRRPLRDFVGLEDCDKPTRDAMLSLSFFLTVGDMDEAFRSIKLIKSEAVWENMARMCVKTQRLDVAKVCLGHMGHARGARALREAEQEPELEARVAMLAIQLGMLEEAEQLYEKCGRYDLLSRLLQASGQWQRAIEVAECHDRVHLRTTYYHYARHLEASADCSLALSYYEKSDTHRFEVPRMLAEDLQSLELYINRMKDKTLWRWWAQYLESQAEMDAALHYYELAQDYFSLVRVHCFQGHVQKAAEIATETGNWAASYHLARQYESQEEVGQAVHFYTRAQAFNNAIRLCKVGPQPQPSWPMRELGFTLTARVLCRGFPAEVRGLSCGHGVPRAPQPVPPSAPHSASLRSALRPAPPPAWVSTAPGRLQGLPRIQVLSRWRGCSLSSADPASEAVGQAASVKTLHRRVLLGENSKRREPSCQSGSSRRVL</sequence>
<dbReference type="GO" id="GO:0005813">
    <property type="term" value="C:centrosome"/>
    <property type="evidence" value="ECO:0007669"/>
    <property type="project" value="Ensembl"/>
</dbReference>
<keyword evidence="3" id="KW-0677">Repeat</keyword>
<feature type="domain" description="IFT140 second beta-propeller" evidence="10">
    <location>
        <begin position="415"/>
        <end position="730"/>
    </location>
</feature>
<dbReference type="InterPro" id="IPR056154">
    <property type="entry name" value="Beta-prop_IFT140_1st"/>
</dbReference>
<dbReference type="InterPro" id="IPR001680">
    <property type="entry name" value="WD40_rpt"/>
</dbReference>
<feature type="domain" description="IF140/IFT172/WDR19 TPR" evidence="11">
    <location>
        <begin position="783"/>
        <end position="1044"/>
    </location>
</feature>
<dbReference type="GO" id="GO:0035845">
    <property type="term" value="P:photoreceptor cell outer segment organization"/>
    <property type="evidence" value="ECO:0007669"/>
    <property type="project" value="Ensembl"/>
</dbReference>
<dbReference type="GO" id="GO:0005814">
    <property type="term" value="C:centriole"/>
    <property type="evidence" value="ECO:0007669"/>
    <property type="project" value="Ensembl"/>
</dbReference>
<evidence type="ECO:0000259" key="9">
    <source>
        <dbReference type="Pfam" id="PF23383"/>
    </source>
</evidence>
<evidence type="ECO:0000256" key="3">
    <source>
        <dbReference type="ARBA" id="ARBA00022737"/>
    </source>
</evidence>
<keyword evidence="4" id="KW-0802">TPR repeat</keyword>
<dbReference type="PANTHER" id="PTHR15722:SF7">
    <property type="entry name" value="INTRAFLAGELLAR TRANSPORT PROTEIN 140 HOMOLOG"/>
    <property type="match status" value="1"/>
</dbReference>
<feature type="compositionally biased region" description="Low complexity" evidence="8">
    <location>
        <begin position="1096"/>
        <end position="1106"/>
    </location>
</feature>
<dbReference type="Gene3D" id="1.25.40.470">
    <property type="match status" value="2"/>
</dbReference>
<gene>
    <name evidence="12" type="primary">IFT140</name>
</gene>
<keyword evidence="2 7" id="KW-0853">WD repeat</keyword>
<evidence type="ECO:0000256" key="5">
    <source>
        <dbReference type="ARBA" id="ARBA00023069"/>
    </source>
</evidence>
<dbReference type="GO" id="GO:0007507">
    <property type="term" value="P:heart development"/>
    <property type="evidence" value="ECO:0007669"/>
    <property type="project" value="Ensembl"/>
</dbReference>
<dbReference type="PANTHER" id="PTHR15722">
    <property type="entry name" value="IFT140/172-RELATED"/>
    <property type="match status" value="1"/>
</dbReference>
<evidence type="ECO:0000256" key="8">
    <source>
        <dbReference type="SAM" id="MobiDB-lite"/>
    </source>
</evidence>
<dbReference type="GO" id="GO:0005654">
    <property type="term" value="C:nucleoplasm"/>
    <property type="evidence" value="ECO:0007669"/>
    <property type="project" value="Ensembl"/>
</dbReference>
<dbReference type="GO" id="GO:0120199">
    <property type="term" value="C:cone photoreceptor outer segment"/>
    <property type="evidence" value="ECO:0007669"/>
    <property type="project" value="Ensembl"/>
</dbReference>
<dbReference type="GO" id="GO:0035721">
    <property type="term" value="P:intraciliary retrograde transport"/>
    <property type="evidence" value="ECO:0007669"/>
    <property type="project" value="Ensembl"/>
</dbReference>
<proteinExistence type="predicted"/>
<dbReference type="GO" id="GO:0005930">
    <property type="term" value="C:axoneme"/>
    <property type="evidence" value="ECO:0007669"/>
    <property type="project" value="Ensembl"/>
</dbReference>
<dbReference type="GO" id="GO:1905515">
    <property type="term" value="P:non-motile cilium assembly"/>
    <property type="evidence" value="ECO:0007669"/>
    <property type="project" value="Ensembl"/>
</dbReference>
<evidence type="ECO:0000256" key="2">
    <source>
        <dbReference type="ARBA" id="ARBA00022574"/>
    </source>
</evidence>
<dbReference type="GO" id="GO:0048701">
    <property type="term" value="P:embryonic cranial skeleton morphogenesis"/>
    <property type="evidence" value="ECO:0007669"/>
    <property type="project" value="Ensembl"/>
</dbReference>
<feature type="region of interest" description="Disordered" evidence="8">
    <location>
        <begin position="1086"/>
        <end position="1117"/>
    </location>
</feature>
<organism evidence="12 13">
    <name type="scientific">Catagonus wagneri</name>
    <name type="common">Chacoan peccary</name>
    <dbReference type="NCBI Taxonomy" id="51154"/>
    <lineage>
        <taxon>Eukaryota</taxon>
        <taxon>Metazoa</taxon>
        <taxon>Chordata</taxon>
        <taxon>Craniata</taxon>
        <taxon>Vertebrata</taxon>
        <taxon>Euteleostomi</taxon>
        <taxon>Mammalia</taxon>
        <taxon>Eutheria</taxon>
        <taxon>Laurasiatheria</taxon>
        <taxon>Artiodactyla</taxon>
        <taxon>Suina</taxon>
        <taxon>Tayassuidae</taxon>
        <taxon>Catagonus</taxon>
    </lineage>
</organism>
<dbReference type="InterPro" id="IPR056168">
    <property type="entry name" value="TPR_IF140/IFT172/WDR19"/>
</dbReference>
<dbReference type="Ensembl" id="ENSCWAT00000031168.1">
    <property type="protein sequence ID" value="ENSCWAP00000028758.1"/>
    <property type="gene ID" value="ENSCWAG00000021584.1"/>
</dbReference>
<dbReference type="SMART" id="SM00320">
    <property type="entry name" value="WD40"/>
    <property type="match status" value="4"/>
</dbReference>
<dbReference type="GO" id="GO:0036064">
    <property type="term" value="C:ciliary basal body"/>
    <property type="evidence" value="ECO:0007669"/>
    <property type="project" value="Ensembl"/>
</dbReference>
<comment type="subcellular location">
    <subcellularLocation>
        <location evidence="1">Cell projection</location>
        <location evidence="1">Cilium</location>
    </subcellularLocation>
</comment>
<dbReference type="GO" id="GO:0030991">
    <property type="term" value="C:intraciliary transport particle A"/>
    <property type="evidence" value="ECO:0007669"/>
    <property type="project" value="Ensembl"/>
</dbReference>